<sequence length="332" mass="35667" precursor="true">MNSPLPLLLLLATFATAVSAPAQESRPEPLVSTADDVVERIDLCLTKLTKLQEDGHWSDVTTTATVLLAFSGEGHSAGRGPHAKSVRQGVLWLSKQADPKTGLLGYEGQYDDFAHALALNAIADVAALDRSVVGKTITRRLVQGALTRQQEGGLWGAEKATVETTAQMLVGLSRAQAAGADVPSEIILRALGALDRITDEESGLVTPFKRAGAIDTTQATCAVVLAKLLHGKLPATDKLLGKSWKLMGKELDEKSRNIKLYLRAGDLEFWRWTLLCRFQMGADKSWRWTGFQRAAAAADAALDGDSEAPAMDLARSTLVFGAGYRYPPATEK</sequence>
<dbReference type="EMBL" id="CP036434">
    <property type="protein sequence ID" value="QDV07981.1"/>
    <property type="molecule type" value="Genomic_DNA"/>
</dbReference>
<evidence type="ECO:0000256" key="1">
    <source>
        <dbReference type="SAM" id="SignalP"/>
    </source>
</evidence>
<organism evidence="2 3">
    <name type="scientific">Saltatorellus ferox</name>
    <dbReference type="NCBI Taxonomy" id="2528018"/>
    <lineage>
        <taxon>Bacteria</taxon>
        <taxon>Pseudomonadati</taxon>
        <taxon>Planctomycetota</taxon>
        <taxon>Planctomycetia</taxon>
        <taxon>Planctomycetia incertae sedis</taxon>
        <taxon>Saltatorellus</taxon>
    </lineage>
</organism>
<accession>A0A518EV89</accession>
<gene>
    <name evidence="2" type="ORF">Poly30_35170</name>
</gene>
<dbReference type="SUPFAM" id="SSF48239">
    <property type="entry name" value="Terpenoid cyclases/Protein prenyltransferases"/>
    <property type="match status" value="1"/>
</dbReference>
<evidence type="ECO:0000313" key="2">
    <source>
        <dbReference type="EMBL" id="QDV07981.1"/>
    </source>
</evidence>
<proteinExistence type="predicted"/>
<keyword evidence="3" id="KW-1185">Reference proteome</keyword>
<feature type="chain" id="PRO_5021910063" description="Prenyltransferase and squalene oxidase repeat protein" evidence="1">
    <location>
        <begin position="23"/>
        <end position="332"/>
    </location>
</feature>
<reference evidence="2 3" key="1">
    <citation type="submission" date="2019-02" db="EMBL/GenBank/DDBJ databases">
        <title>Deep-cultivation of Planctomycetes and their phenomic and genomic characterization uncovers novel biology.</title>
        <authorList>
            <person name="Wiegand S."/>
            <person name="Jogler M."/>
            <person name="Boedeker C."/>
            <person name="Pinto D."/>
            <person name="Vollmers J."/>
            <person name="Rivas-Marin E."/>
            <person name="Kohn T."/>
            <person name="Peeters S.H."/>
            <person name="Heuer A."/>
            <person name="Rast P."/>
            <person name="Oberbeckmann S."/>
            <person name="Bunk B."/>
            <person name="Jeske O."/>
            <person name="Meyerdierks A."/>
            <person name="Storesund J.E."/>
            <person name="Kallscheuer N."/>
            <person name="Luecker S."/>
            <person name="Lage O.M."/>
            <person name="Pohl T."/>
            <person name="Merkel B.J."/>
            <person name="Hornburger P."/>
            <person name="Mueller R.-W."/>
            <person name="Bruemmer F."/>
            <person name="Labrenz M."/>
            <person name="Spormann A.M."/>
            <person name="Op den Camp H."/>
            <person name="Overmann J."/>
            <person name="Amann R."/>
            <person name="Jetten M.S.M."/>
            <person name="Mascher T."/>
            <person name="Medema M.H."/>
            <person name="Devos D.P."/>
            <person name="Kaster A.-K."/>
            <person name="Ovreas L."/>
            <person name="Rohde M."/>
            <person name="Galperin M.Y."/>
            <person name="Jogler C."/>
        </authorList>
    </citation>
    <scope>NUCLEOTIDE SEQUENCE [LARGE SCALE GENOMIC DNA]</scope>
    <source>
        <strain evidence="2 3">Poly30</strain>
    </source>
</reference>
<evidence type="ECO:0000313" key="3">
    <source>
        <dbReference type="Proteomes" id="UP000320390"/>
    </source>
</evidence>
<dbReference type="Proteomes" id="UP000320390">
    <property type="component" value="Chromosome"/>
</dbReference>
<feature type="signal peptide" evidence="1">
    <location>
        <begin position="1"/>
        <end position="22"/>
    </location>
</feature>
<protein>
    <recommendedName>
        <fullName evidence="4">Prenyltransferase and squalene oxidase repeat protein</fullName>
    </recommendedName>
</protein>
<name>A0A518EV89_9BACT</name>
<dbReference type="RefSeq" id="WP_145199830.1">
    <property type="nucleotide sequence ID" value="NZ_CP036434.1"/>
</dbReference>
<dbReference type="Gene3D" id="1.50.10.20">
    <property type="match status" value="1"/>
</dbReference>
<dbReference type="AlphaFoldDB" id="A0A518EV89"/>
<keyword evidence="1" id="KW-0732">Signal</keyword>
<dbReference type="InterPro" id="IPR008930">
    <property type="entry name" value="Terpenoid_cyclase/PrenylTrfase"/>
</dbReference>
<evidence type="ECO:0008006" key="4">
    <source>
        <dbReference type="Google" id="ProtNLM"/>
    </source>
</evidence>